<dbReference type="SUPFAM" id="SSF49599">
    <property type="entry name" value="TRAF domain-like"/>
    <property type="match status" value="1"/>
</dbReference>
<reference evidence="2 3" key="1">
    <citation type="journal article" date="2019" name="Sci. Rep.">
        <title>Orb-weaving spider Araneus ventricosus genome elucidates the spidroin gene catalogue.</title>
        <authorList>
            <person name="Kono N."/>
            <person name="Nakamura H."/>
            <person name="Ohtoshi R."/>
            <person name="Moran D.A.P."/>
            <person name="Shinohara A."/>
            <person name="Yoshida Y."/>
            <person name="Fujiwara M."/>
            <person name="Mori M."/>
            <person name="Tomita M."/>
            <person name="Arakawa K."/>
        </authorList>
    </citation>
    <scope>NUCLEOTIDE SEQUENCE [LARGE SCALE GENOMIC DNA]</scope>
</reference>
<dbReference type="OrthoDB" id="6435602at2759"/>
<evidence type="ECO:0000259" key="1">
    <source>
        <dbReference type="PROSITE" id="PS50144"/>
    </source>
</evidence>
<keyword evidence="3" id="KW-1185">Reference proteome</keyword>
<dbReference type="InterPro" id="IPR002083">
    <property type="entry name" value="MATH/TRAF_dom"/>
</dbReference>
<dbReference type="PROSITE" id="PS50144">
    <property type="entry name" value="MATH"/>
    <property type="match status" value="1"/>
</dbReference>
<dbReference type="Pfam" id="PF22486">
    <property type="entry name" value="MATH_2"/>
    <property type="match status" value="1"/>
</dbReference>
<dbReference type="Gene3D" id="2.60.210.10">
    <property type="entry name" value="Apoptosis, Tumor Necrosis Factor Receptor Associated Protein 2, Chain A"/>
    <property type="match status" value="1"/>
</dbReference>
<sequence length="173" mass="20115">MNNGRSEYFFSWFIENYSYCWHKNGEKLVSPNFTIYDLEGTIWNLQLYPRGMRNEDEGHISLFLDRSKQDDGPENVSINYELSFLAADGSAICSGETEYEFKRGKGYGYGKFLKMDKILLRRNSDYLPEDILTVSCKIWKGEGKVQNIGQSSARSRIRVEKNSFLLIVEQNNM</sequence>
<evidence type="ECO:0000313" key="2">
    <source>
        <dbReference type="EMBL" id="GBN74162.1"/>
    </source>
</evidence>
<dbReference type="Proteomes" id="UP000499080">
    <property type="component" value="Unassembled WGS sequence"/>
</dbReference>
<organism evidence="2 3">
    <name type="scientific">Araneus ventricosus</name>
    <name type="common">Orbweaver spider</name>
    <name type="synonym">Epeira ventricosa</name>
    <dbReference type="NCBI Taxonomy" id="182803"/>
    <lineage>
        <taxon>Eukaryota</taxon>
        <taxon>Metazoa</taxon>
        <taxon>Ecdysozoa</taxon>
        <taxon>Arthropoda</taxon>
        <taxon>Chelicerata</taxon>
        <taxon>Arachnida</taxon>
        <taxon>Araneae</taxon>
        <taxon>Araneomorphae</taxon>
        <taxon>Entelegynae</taxon>
        <taxon>Araneoidea</taxon>
        <taxon>Araneidae</taxon>
        <taxon>Araneus</taxon>
    </lineage>
</organism>
<gene>
    <name evidence="2" type="ORF">AVEN_117699_1</name>
</gene>
<dbReference type="SMART" id="SM00061">
    <property type="entry name" value="MATH"/>
    <property type="match status" value="1"/>
</dbReference>
<dbReference type="AlphaFoldDB" id="A0A4Y2REG3"/>
<accession>A0A4Y2REG3</accession>
<dbReference type="InterPro" id="IPR008974">
    <property type="entry name" value="TRAF-like"/>
</dbReference>
<feature type="domain" description="MATH" evidence="1">
    <location>
        <begin position="7"/>
        <end position="138"/>
    </location>
</feature>
<proteinExistence type="predicted"/>
<dbReference type="CDD" id="cd00121">
    <property type="entry name" value="MATH"/>
    <property type="match status" value="1"/>
</dbReference>
<protein>
    <recommendedName>
        <fullName evidence="1">MATH domain-containing protein</fullName>
    </recommendedName>
</protein>
<comment type="caution">
    <text evidence="2">The sequence shown here is derived from an EMBL/GenBank/DDBJ whole genome shotgun (WGS) entry which is preliminary data.</text>
</comment>
<name>A0A4Y2REG3_ARAVE</name>
<dbReference type="EMBL" id="BGPR01016790">
    <property type="protein sequence ID" value="GBN74162.1"/>
    <property type="molecule type" value="Genomic_DNA"/>
</dbReference>
<evidence type="ECO:0000313" key="3">
    <source>
        <dbReference type="Proteomes" id="UP000499080"/>
    </source>
</evidence>